<proteinExistence type="predicted"/>
<accession>A0AC58TDF1</accession>
<dbReference type="Proteomes" id="UP000790787">
    <property type="component" value="Chromosome 19"/>
</dbReference>
<gene>
    <name evidence="2" type="primary">LOC142173543</name>
</gene>
<organism evidence="1 2">
    <name type="scientific">Nicotiana tabacum</name>
    <name type="common">Common tobacco</name>
    <dbReference type="NCBI Taxonomy" id="4097"/>
    <lineage>
        <taxon>Eukaryota</taxon>
        <taxon>Viridiplantae</taxon>
        <taxon>Streptophyta</taxon>
        <taxon>Embryophyta</taxon>
        <taxon>Tracheophyta</taxon>
        <taxon>Spermatophyta</taxon>
        <taxon>Magnoliopsida</taxon>
        <taxon>eudicotyledons</taxon>
        <taxon>Gunneridae</taxon>
        <taxon>Pentapetalae</taxon>
        <taxon>asterids</taxon>
        <taxon>lamiids</taxon>
        <taxon>Solanales</taxon>
        <taxon>Solanaceae</taxon>
        <taxon>Nicotianoideae</taxon>
        <taxon>Nicotianeae</taxon>
        <taxon>Nicotiana</taxon>
    </lineage>
</organism>
<reference evidence="1" key="1">
    <citation type="journal article" date="2014" name="Nat. Commun.">
        <title>The tobacco genome sequence and its comparison with those of tomato and potato.</title>
        <authorList>
            <person name="Sierro N."/>
            <person name="Battey J.N."/>
            <person name="Ouadi S."/>
            <person name="Bakaher N."/>
            <person name="Bovet L."/>
            <person name="Willig A."/>
            <person name="Goepfert S."/>
            <person name="Peitsch M.C."/>
            <person name="Ivanov N.V."/>
        </authorList>
    </citation>
    <scope>NUCLEOTIDE SEQUENCE [LARGE SCALE GENOMIC DNA]</scope>
</reference>
<reference evidence="2" key="2">
    <citation type="submission" date="2025-08" db="UniProtKB">
        <authorList>
            <consortium name="RefSeq"/>
        </authorList>
    </citation>
    <scope>IDENTIFICATION</scope>
    <source>
        <tissue evidence="2">Leaf</tissue>
    </source>
</reference>
<sequence length="329" mass="36762">MVQTQFYITIQLVRNDNAFELWSSNSASQFFLDNGIIHQTSCPHTPQQNGVVERKHRDVVFYEGIFPFAISTSASSSFSLSIPQSSFLFPEPNYVPFFPPSSSSMPISSSSCGPSTSSHVPSDSVCPFAPRRSSRTHNHPSHIQQYICTLSQSLYGSSASSFSFHSLDNTAVTEPYSYQQAASIPAWKEAMQKEFEALEANNTWSIIELPQGKKPIGCKWIYKIKYKADGLVKRYKAMLVVRGDTQLEGIDFNDTFSPMVKFSTVKCLVAVAVKHQWSLFQLDVNNAFLHGDLDEEVYMKLPPGLCASSLYGTSSPLVCRLQKLLYGLR</sequence>
<name>A0AC58TDF1_TOBAC</name>
<keyword evidence="1" id="KW-1185">Reference proteome</keyword>
<evidence type="ECO:0000313" key="2">
    <source>
        <dbReference type="RefSeq" id="XP_075095257.1"/>
    </source>
</evidence>
<protein>
    <submittedName>
        <fullName evidence="2">Uncharacterized protein LOC142173543</fullName>
    </submittedName>
</protein>
<evidence type="ECO:0000313" key="1">
    <source>
        <dbReference type="Proteomes" id="UP000790787"/>
    </source>
</evidence>
<dbReference type="RefSeq" id="XP_075095257.1">
    <property type="nucleotide sequence ID" value="XM_075239156.1"/>
</dbReference>